<dbReference type="InterPro" id="IPR011545">
    <property type="entry name" value="DEAD/DEAH_box_helicase_dom"/>
</dbReference>
<dbReference type="GO" id="GO:0005524">
    <property type="term" value="F:ATP binding"/>
    <property type="evidence" value="ECO:0007669"/>
    <property type="project" value="UniProtKB-KW"/>
</dbReference>
<evidence type="ECO:0000256" key="5">
    <source>
        <dbReference type="ARBA" id="ARBA00034808"/>
    </source>
</evidence>
<keyword evidence="8" id="KW-0378">Hydrolase</keyword>
<dbReference type="Pfam" id="PF00270">
    <property type="entry name" value="DEAD"/>
    <property type="match status" value="1"/>
</dbReference>
<evidence type="ECO:0000313" key="9">
    <source>
        <dbReference type="Proteomes" id="UP000887226"/>
    </source>
</evidence>
<evidence type="ECO:0000256" key="2">
    <source>
        <dbReference type="ARBA" id="ARBA00022741"/>
    </source>
</evidence>
<evidence type="ECO:0000259" key="6">
    <source>
        <dbReference type="PROSITE" id="PS51192"/>
    </source>
</evidence>
<dbReference type="InterPro" id="IPR027417">
    <property type="entry name" value="P-loop_NTPase"/>
</dbReference>
<accession>A0A9P8CBX8</accession>
<sequence>MFGDRAEFRGLQEPALRAIMKGKSPILVIMGTGAGKSLLFMLPAKCVSNGTTIVITPLVSLQNDLVERCQKTGISCMMWDSRKAKTQAHSPTRVVMVTPESAVSKTFSTTFSTFLTRLQGMHQLDRIIVDECHTVLDSTPKFRPKMRQLGDLVRREVQMVYLTATLPPHTEPEFMEIMKVKAEDVHIFRAVTSRPNIQYLAWEYEGEEEAAICQLVKDKLDEFPASAKIIIYSSSIASTKALSKALQCHAYYREIGSAQKKEEIRKEWQSANGRVIIATNAFGLGIDQPDVRCVIHVGPIYQIRSYGQESGRAGRDGERCQAIIVMPKGKQEALQKAQRHPRNQTIDRIAGKVVSETQRRKIEIQKVNRLISGARCRRIYLDEELDGRIDRLRCEEGDEVCDICQED</sequence>
<dbReference type="EC" id="5.6.2.4" evidence="5"/>
<dbReference type="GO" id="GO:0009378">
    <property type="term" value="F:four-way junction helicase activity"/>
    <property type="evidence" value="ECO:0007669"/>
    <property type="project" value="TreeGrafter"/>
</dbReference>
<dbReference type="GO" id="GO:0016787">
    <property type="term" value="F:hydrolase activity"/>
    <property type="evidence" value="ECO:0007669"/>
    <property type="project" value="UniProtKB-KW"/>
</dbReference>
<dbReference type="PANTHER" id="PTHR13710">
    <property type="entry name" value="DNA HELICASE RECQ FAMILY MEMBER"/>
    <property type="match status" value="1"/>
</dbReference>
<keyword evidence="9" id="KW-1185">Reference proteome</keyword>
<protein>
    <recommendedName>
        <fullName evidence="5">DNA 3'-5' helicase</fullName>
        <ecNumber evidence="5">5.6.2.4</ecNumber>
    </recommendedName>
</protein>
<evidence type="ECO:0000256" key="3">
    <source>
        <dbReference type="ARBA" id="ARBA00022840"/>
    </source>
</evidence>
<dbReference type="PANTHER" id="PTHR13710:SF154">
    <property type="entry name" value="RECQ HELICASE, PUTATIVE (AFU_ORTHOLOGUE AFUA_6G14720)-RELATED"/>
    <property type="match status" value="1"/>
</dbReference>
<dbReference type="GO" id="GO:0005694">
    <property type="term" value="C:chromosome"/>
    <property type="evidence" value="ECO:0007669"/>
    <property type="project" value="TreeGrafter"/>
</dbReference>
<dbReference type="PROSITE" id="PS51194">
    <property type="entry name" value="HELICASE_CTER"/>
    <property type="match status" value="1"/>
</dbReference>
<evidence type="ECO:0000313" key="8">
    <source>
        <dbReference type="EMBL" id="KAG9241062.1"/>
    </source>
</evidence>
<dbReference type="Proteomes" id="UP000887226">
    <property type="component" value="Unassembled WGS sequence"/>
</dbReference>
<gene>
    <name evidence="8" type="ORF">BJ878DRAFT_428923</name>
</gene>
<name>A0A9P8CBX8_9HELO</name>
<dbReference type="CDD" id="cd17920">
    <property type="entry name" value="DEXHc_RecQ"/>
    <property type="match status" value="1"/>
</dbReference>
<dbReference type="PROSITE" id="PS51192">
    <property type="entry name" value="HELICASE_ATP_BIND_1"/>
    <property type="match status" value="1"/>
</dbReference>
<feature type="non-terminal residue" evidence="8">
    <location>
        <position position="407"/>
    </location>
</feature>
<feature type="domain" description="Helicase ATP-binding" evidence="6">
    <location>
        <begin position="17"/>
        <end position="184"/>
    </location>
</feature>
<comment type="caution">
    <text evidence="8">The sequence shown here is derived from an EMBL/GenBank/DDBJ whole genome shotgun (WGS) entry which is preliminary data.</text>
</comment>
<reference evidence="8" key="1">
    <citation type="journal article" date="2021" name="IMA Fungus">
        <title>Genomic characterization of three marine fungi, including Emericellopsis atlantica sp. nov. with signatures of a generalist lifestyle and marine biomass degradation.</title>
        <authorList>
            <person name="Hagestad O.C."/>
            <person name="Hou L."/>
            <person name="Andersen J.H."/>
            <person name="Hansen E.H."/>
            <person name="Altermark B."/>
            <person name="Li C."/>
            <person name="Kuhnert E."/>
            <person name="Cox R.J."/>
            <person name="Crous P.W."/>
            <person name="Spatafora J.W."/>
            <person name="Lail K."/>
            <person name="Amirebrahimi M."/>
            <person name="Lipzen A."/>
            <person name="Pangilinan J."/>
            <person name="Andreopoulos W."/>
            <person name="Hayes R.D."/>
            <person name="Ng V."/>
            <person name="Grigoriev I.V."/>
            <person name="Jackson S.A."/>
            <person name="Sutton T.D.S."/>
            <person name="Dobson A.D.W."/>
            <person name="Rama T."/>
        </authorList>
    </citation>
    <scope>NUCLEOTIDE SEQUENCE</scope>
    <source>
        <strain evidence="8">TRa3180A</strain>
    </source>
</reference>
<keyword evidence="3" id="KW-0067">ATP-binding</keyword>
<proteinExistence type="inferred from homology"/>
<dbReference type="GO" id="GO:0005737">
    <property type="term" value="C:cytoplasm"/>
    <property type="evidence" value="ECO:0007669"/>
    <property type="project" value="TreeGrafter"/>
</dbReference>
<evidence type="ECO:0000259" key="7">
    <source>
        <dbReference type="PROSITE" id="PS51194"/>
    </source>
</evidence>
<dbReference type="GO" id="GO:0003676">
    <property type="term" value="F:nucleic acid binding"/>
    <property type="evidence" value="ECO:0007669"/>
    <property type="project" value="InterPro"/>
</dbReference>
<dbReference type="SMART" id="SM00490">
    <property type="entry name" value="HELICc"/>
    <property type="match status" value="1"/>
</dbReference>
<dbReference type="GO" id="GO:0000724">
    <property type="term" value="P:double-strand break repair via homologous recombination"/>
    <property type="evidence" value="ECO:0007669"/>
    <property type="project" value="TreeGrafter"/>
</dbReference>
<comment type="catalytic activity">
    <reaction evidence="4">
        <text>Couples ATP hydrolysis with the unwinding of duplex DNA by translocating in the 3'-5' direction.</text>
        <dbReference type="EC" id="5.6.2.4"/>
    </reaction>
</comment>
<organism evidence="8 9">
    <name type="scientific">Calycina marina</name>
    <dbReference type="NCBI Taxonomy" id="1763456"/>
    <lineage>
        <taxon>Eukaryota</taxon>
        <taxon>Fungi</taxon>
        <taxon>Dikarya</taxon>
        <taxon>Ascomycota</taxon>
        <taxon>Pezizomycotina</taxon>
        <taxon>Leotiomycetes</taxon>
        <taxon>Helotiales</taxon>
        <taxon>Pezizellaceae</taxon>
        <taxon>Calycina</taxon>
    </lineage>
</organism>
<dbReference type="SMART" id="SM00487">
    <property type="entry name" value="DEXDc"/>
    <property type="match status" value="1"/>
</dbReference>
<dbReference type="SUPFAM" id="SSF52540">
    <property type="entry name" value="P-loop containing nucleoside triphosphate hydrolases"/>
    <property type="match status" value="1"/>
</dbReference>
<dbReference type="Gene3D" id="3.40.50.300">
    <property type="entry name" value="P-loop containing nucleotide triphosphate hydrolases"/>
    <property type="match status" value="2"/>
</dbReference>
<dbReference type="Pfam" id="PF00271">
    <property type="entry name" value="Helicase_C"/>
    <property type="match status" value="1"/>
</dbReference>
<comment type="similarity">
    <text evidence="1">Belongs to the helicase family. RecQ subfamily.</text>
</comment>
<dbReference type="InterPro" id="IPR014001">
    <property type="entry name" value="Helicase_ATP-bd"/>
</dbReference>
<evidence type="ECO:0000256" key="4">
    <source>
        <dbReference type="ARBA" id="ARBA00034617"/>
    </source>
</evidence>
<dbReference type="GO" id="GO:0043138">
    <property type="term" value="F:3'-5' DNA helicase activity"/>
    <property type="evidence" value="ECO:0007669"/>
    <property type="project" value="UniProtKB-EC"/>
</dbReference>
<dbReference type="AlphaFoldDB" id="A0A9P8CBX8"/>
<evidence type="ECO:0000256" key="1">
    <source>
        <dbReference type="ARBA" id="ARBA00005446"/>
    </source>
</evidence>
<dbReference type="EMBL" id="MU254277">
    <property type="protein sequence ID" value="KAG9241062.1"/>
    <property type="molecule type" value="Genomic_DNA"/>
</dbReference>
<dbReference type="OrthoDB" id="3555927at2759"/>
<dbReference type="InterPro" id="IPR001650">
    <property type="entry name" value="Helicase_C-like"/>
</dbReference>
<keyword evidence="2" id="KW-0547">Nucleotide-binding</keyword>
<feature type="domain" description="Helicase C-terminal" evidence="7">
    <location>
        <begin position="215"/>
        <end position="357"/>
    </location>
</feature>